<keyword evidence="2" id="KW-1185">Reference proteome</keyword>
<proteinExistence type="predicted"/>
<evidence type="ECO:0000313" key="1">
    <source>
        <dbReference type="EMBL" id="PSW23606.1"/>
    </source>
</evidence>
<dbReference type="NCBIfam" id="TIGR03359">
    <property type="entry name" value="VI_chp_6"/>
    <property type="match status" value="1"/>
</dbReference>
<comment type="caution">
    <text evidence="1">The sequence shown here is derived from an EMBL/GenBank/DDBJ whole genome shotgun (WGS) entry which is preliminary data.</text>
</comment>
<dbReference type="STRING" id="680026.AB733_08995"/>
<reference evidence="1 2" key="1">
    <citation type="submission" date="2018-01" db="EMBL/GenBank/DDBJ databases">
        <title>Whole genome sequencing of Histamine producing bacteria.</title>
        <authorList>
            <person name="Butler K."/>
        </authorList>
    </citation>
    <scope>NUCLEOTIDE SEQUENCE [LARGE SCALE GENOMIC DNA]</scope>
    <source>
        <strain evidence="1 2">DSM 24669</strain>
    </source>
</reference>
<dbReference type="RefSeq" id="WP_048898451.1">
    <property type="nucleotide sequence ID" value="NZ_AP024852.1"/>
</dbReference>
<dbReference type="InterPro" id="IPR010272">
    <property type="entry name" value="T6SS_TssF"/>
</dbReference>
<dbReference type="AlphaFoldDB" id="A0A0J8VEZ3"/>
<name>A0A0J8VEZ3_9GAMM</name>
<protein>
    <submittedName>
        <fullName evidence="1">Type VI secretion system baseplate subunit TssF</fullName>
    </submittedName>
</protein>
<dbReference type="EMBL" id="PYLZ01000008">
    <property type="protein sequence ID" value="PSW23606.1"/>
    <property type="molecule type" value="Genomic_DNA"/>
</dbReference>
<gene>
    <name evidence="1" type="primary">vasA</name>
    <name evidence="1" type="ORF">C9I94_15945</name>
</gene>
<dbReference type="PIRSF" id="PIRSF028304">
    <property type="entry name" value="UCP028304"/>
    <property type="match status" value="1"/>
</dbReference>
<organism evidence="1 2">
    <name type="scientific">Photobacterium swingsii</name>
    <dbReference type="NCBI Taxonomy" id="680026"/>
    <lineage>
        <taxon>Bacteria</taxon>
        <taxon>Pseudomonadati</taxon>
        <taxon>Pseudomonadota</taxon>
        <taxon>Gammaproteobacteria</taxon>
        <taxon>Vibrionales</taxon>
        <taxon>Vibrionaceae</taxon>
        <taxon>Photobacterium</taxon>
    </lineage>
</organism>
<accession>A0A0J8VEZ3</accession>
<dbReference type="PANTHER" id="PTHR35370:SF1">
    <property type="entry name" value="TYPE VI SECRETION SYSTEM COMPONENT TSSF1"/>
    <property type="match status" value="1"/>
</dbReference>
<dbReference type="Proteomes" id="UP000240481">
    <property type="component" value="Unassembled WGS sequence"/>
</dbReference>
<dbReference type="Pfam" id="PF05947">
    <property type="entry name" value="T6SS_TssF"/>
    <property type="match status" value="1"/>
</dbReference>
<sequence length="594" mass="66063">MSESLLNYFEQELAFIRKDAGDFSRRHPGVAKTLGINGDGIDDPQVTRLIESFAFMNAKLQQRLDDNYPQLTDSLLQLLFPHFTRPIPAYSIVKMQPREEVAAKYTLPKGTQLGINDNGSETAIFRTCQEVDLHPIELKSALVSIAPFDIAKPQSAKQAKAMLELEIETTDPTILFSDLTLDSLPIFLRGETASVLRLYDYLFAGTNQVCIRLDDTFIELGADALSPVGFDASDYVLPYSVRSFGGFKLLTEFFMFSERFHAMKVNMGEALSAVKQSTMKIVIFMDDMPIELARSLGLENFHLFCTPVINLQSLVAEPMKVDFSQSQYPIILDAGGQEQLQVFSIDNVSDVTDQNVKAVPSLYGEKFRGAQTGLRWQLKQAWNAEGRQLNSYLRVADLEHISASDSAHTLLINATCSNGDLSSQLSVSSDIHCHDSISLPADITLLRRPKPQIRIKALVQDAWPLLAHLHFNYQAIFGADDPVASLKAMLNLYNHNESSQNSAYVEAIVKLTQEQVVAPIRISGKSCFASGTRIYITLNGKGLGGGVELLSQLLDHFFAYFAGFNSFTQVVILLEGREGEHRVFPRRTGCKNLL</sequence>
<dbReference type="PANTHER" id="PTHR35370">
    <property type="entry name" value="CYTOPLASMIC PROTEIN-RELATED-RELATED"/>
    <property type="match status" value="1"/>
</dbReference>
<evidence type="ECO:0000313" key="2">
    <source>
        <dbReference type="Proteomes" id="UP000240481"/>
    </source>
</evidence>
<dbReference type="OrthoDB" id="9763676at2"/>